<reference evidence="2 3" key="1">
    <citation type="submission" date="2024-08" db="EMBL/GenBank/DDBJ databases">
        <authorList>
            <person name="Will J Nash"/>
            <person name="Angela Man"/>
            <person name="Seanna McTaggart"/>
            <person name="Kendall Baker"/>
            <person name="Tom Barker"/>
            <person name="Leah Catchpole"/>
            <person name="Alex Durrant"/>
            <person name="Karim Gharbi"/>
            <person name="Naomi Irish"/>
            <person name="Gemy Kaithakottil"/>
            <person name="Debby Ku"/>
            <person name="Aaliyah Providence"/>
            <person name="Felix Shaw"/>
            <person name="David Swarbreck"/>
            <person name="Chris Watkins"/>
            <person name="Ann M. McCartney"/>
            <person name="Giulio Formenti"/>
            <person name="Alice Mouton"/>
            <person name="Noel Vella"/>
            <person name="Bjorn M von Reumont"/>
            <person name="Adriana Vella"/>
            <person name="Wilfried Haerty"/>
        </authorList>
    </citation>
    <scope>NUCLEOTIDE SEQUENCE [LARGE SCALE GENOMIC DNA]</scope>
</reference>
<dbReference type="Proteomes" id="UP001642520">
    <property type="component" value="Unassembled WGS sequence"/>
</dbReference>
<evidence type="ECO:0000313" key="2">
    <source>
        <dbReference type="EMBL" id="CAL7934032.1"/>
    </source>
</evidence>
<gene>
    <name evidence="2" type="ORF">XYLVIOL_LOCUS807</name>
</gene>
<name>A0ABP1MZB5_XYLVO</name>
<dbReference type="EMBL" id="CAXAJV020001281">
    <property type="protein sequence ID" value="CAL7934032.1"/>
    <property type="molecule type" value="Genomic_DNA"/>
</dbReference>
<keyword evidence="1" id="KW-0472">Membrane</keyword>
<accession>A0ABP1MZB5</accession>
<proteinExistence type="predicted"/>
<keyword evidence="1" id="KW-0812">Transmembrane</keyword>
<protein>
    <submittedName>
        <fullName evidence="2">Uncharacterized protein</fullName>
    </submittedName>
</protein>
<keyword evidence="3" id="KW-1185">Reference proteome</keyword>
<evidence type="ECO:0000313" key="3">
    <source>
        <dbReference type="Proteomes" id="UP001642520"/>
    </source>
</evidence>
<feature type="transmembrane region" description="Helical" evidence="1">
    <location>
        <begin position="59"/>
        <end position="79"/>
    </location>
</feature>
<comment type="caution">
    <text evidence="2">The sequence shown here is derived from an EMBL/GenBank/DDBJ whole genome shotgun (WGS) entry which is preliminary data.</text>
</comment>
<keyword evidence="1" id="KW-1133">Transmembrane helix</keyword>
<evidence type="ECO:0000256" key="1">
    <source>
        <dbReference type="SAM" id="Phobius"/>
    </source>
</evidence>
<sequence length="92" mass="10798">MDVNPTSEQIENCLEILQLLYSCSVVYILSFNDIVKYCFQSQQPHFAPALLAFLNDDDIVFVLNISISYIFLCYTNYLLNYICHLFYHVIEN</sequence>
<organism evidence="2 3">
    <name type="scientific">Xylocopa violacea</name>
    <name type="common">Violet carpenter bee</name>
    <name type="synonym">Apis violacea</name>
    <dbReference type="NCBI Taxonomy" id="135666"/>
    <lineage>
        <taxon>Eukaryota</taxon>
        <taxon>Metazoa</taxon>
        <taxon>Ecdysozoa</taxon>
        <taxon>Arthropoda</taxon>
        <taxon>Hexapoda</taxon>
        <taxon>Insecta</taxon>
        <taxon>Pterygota</taxon>
        <taxon>Neoptera</taxon>
        <taxon>Endopterygota</taxon>
        <taxon>Hymenoptera</taxon>
        <taxon>Apocrita</taxon>
        <taxon>Aculeata</taxon>
        <taxon>Apoidea</taxon>
        <taxon>Anthophila</taxon>
        <taxon>Apidae</taxon>
        <taxon>Xylocopa</taxon>
        <taxon>Xylocopa</taxon>
    </lineage>
</organism>